<evidence type="ECO:0000313" key="2">
    <source>
        <dbReference type="Proteomes" id="UP001198182"/>
    </source>
</evidence>
<dbReference type="AlphaFoldDB" id="A0AAE3E6X5"/>
<name>A0AAE3E6X5_9FIRM</name>
<comment type="caution">
    <text evidence="1">The sequence shown here is derived from an EMBL/GenBank/DDBJ whole genome shotgun (WGS) entry which is preliminary data.</text>
</comment>
<evidence type="ECO:0000313" key="1">
    <source>
        <dbReference type="EMBL" id="MCC2229641.1"/>
    </source>
</evidence>
<dbReference type="EMBL" id="JAJEQR010000003">
    <property type="protein sequence ID" value="MCC2229641.1"/>
    <property type="molecule type" value="Genomic_DNA"/>
</dbReference>
<keyword evidence="2" id="KW-1185">Reference proteome</keyword>
<gene>
    <name evidence="1" type="ORF">LKD81_01315</name>
</gene>
<protein>
    <submittedName>
        <fullName evidence="1">Uncharacterized protein</fullName>
    </submittedName>
</protein>
<proteinExistence type="predicted"/>
<organism evidence="1 2">
    <name type="scientific">Hominifimenecus microfluidus</name>
    <dbReference type="NCBI Taxonomy" id="2885348"/>
    <lineage>
        <taxon>Bacteria</taxon>
        <taxon>Bacillati</taxon>
        <taxon>Bacillota</taxon>
        <taxon>Clostridia</taxon>
        <taxon>Lachnospirales</taxon>
        <taxon>Lachnospiraceae</taxon>
        <taxon>Hominifimenecus</taxon>
    </lineage>
</organism>
<dbReference type="Proteomes" id="UP001198182">
    <property type="component" value="Unassembled WGS sequence"/>
</dbReference>
<dbReference type="RefSeq" id="WP_308452427.1">
    <property type="nucleotide sequence ID" value="NZ_JAJEQR010000003.1"/>
</dbReference>
<accession>A0AAE3E6X5</accession>
<sequence>MFAKTVTATIRDRKYHLAYTAKAMFELMDLLGDKELMRVMIDNSPEGYRDICQAAEIMSRAAEELRRYEGQDAGEILSADELMISARPVDLLELKTAMTQAVAYGYGREIENKTEEIDLGLAELQKKTE</sequence>
<reference evidence="1" key="1">
    <citation type="submission" date="2021-10" db="EMBL/GenBank/DDBJ databases">
        <title>Anaerobic single-cell dispensing facilitates the cultivation of human gut bacteria.</title>
        <authorList>
            <person name="Afrizal A."/>
        </authorList>
    </citation>
    <scope>NUCLEOTIDE SEQUENCE</scope>
    <source>
        <strain evidence="1">CLA-AA-H215</strain>
    </source>
</reference>